<feature type="region of interest" description="Disordered" evidence="3">
    <location>
        <begin position="2763"/>
        <end position="2807"/>
    </location>
</feature>
<dbReference type="InterPro" id="IPR001680">
    <property type="entry name" value="WD40_rpt"/>
</dbReference>
<dbReference type="InterPro" id="IPR055292">
    <property type="entry name" value="MABP1"/>
</dbReference>
<dbReference type="SUPFAM" id="SSF50978">
    <property type="entry name" value="WD40 repeat-like"/>
    <property type="match status" value="1"/>
</dbReference>
<feature type="compositionally biased region" description="Basic and acidic residues" evidence="3">
    <location>
        <begin position="1248"/>
        <end position="1271"/>
    </location>
</feature>
<feature type="compositionally biased region" description="Basic and acidic residues" evidence="3">
    <location>
        <begin position="2518"/>
        <end position="2529"/>
    </location>
</feature>
<keyword evidence="7" id="KW-0808">Transferase</keyword>
<dbReference type="GO" id="GO:0043124">
    <property type="term" value="P:negative regulation of canonical NF-kappaB signal transduction"/>
    <property type="evidence" value="ECO:0007669"/>
    <property type="project" value="TreeGrafter"/>
</dbReference>
<feature type="compositionally biased region" description="Polar residues" evidence="3">
    <location>
        <begin position="40"/>
        <end position="49"/>
    </location>
</feature>
<dbReference type="InterPro" id="IPR032060">
    <property type="entry name" value="MGA_dom"/>
</dbReference>
<dbReference type="GO" id="GO:0016301">
    <property type="term" value="F:kinase activity"/>
    <property type="evidence" value="ECO:0007669"/>
    <property type="project" value="UniProtKB-KW"/>
</dbReference>
<feature type="region of interest" description="Disordered" evidence="3">
    <location>
        <begin position="661"/>
        <end position="703"/>
    </location>
</feature>
<sequence length="2961" mass="323139">MRFTHHGIFFHVCGSSTHTPHESEAGEEGILSDRKRASSDESGGTQQLESVPAEPTAQRSSESSEADRSPISPSVGPHATEAKPGVPSRGPARSAGCGVKRVYRRGWRSGARKAKSKCWSNVKYHRSAAVSSAAAVPDASMRPDLEDVDGVLFVSFTAKEALDVHVGNTRRSEEPPSPSSHAPTQAQNPPRDAGAGLPSADWICEQELVLLQHLKKLKNRQIIHPVLQQVGMKLNLLDPAAPIDLHYLGVALPLPSPVLTPASNAPLVSRAGKTSDLTRIKGWMEKFNSKGTVDSSANQSAFSSVMLDEYLESEGQRISERADVFSASAPSPVFYQLPDKSSSYVRTLDSVLQTRSSPPNPAPSALRDNHTKKWRTRRRVRAAPETIVRSSSARLRWKRSASEDHHHHHRRPVASSGSGEVYFRRKRRYRRRKRTLRFNRDAVDGSSSPTSAQKHTELLVQEEHAASRGQSPTHVTAERAGFALTSLLTAEKVMKNEKAVFGAREVSEGVCVRDFCRLGCVCDSLNREPRGSTHCRRVQCMFSCSCFKHKILLVRSPQTGHEHNARSLMAFPVADPGSDGRPEPALRISSLWRRRAGENDPEPLFAPKASGAPRRALRYYAPAPRPCPQSQVQETEKDPVYMYLESMMTCARVREYNSNPPPQVHLLPASRSVSAPDETTSSVSQLRLTASQNPDESCKTREPEPTKVLEIISGCNWETHRSLVLKELFRCVSMNLLSPAFYIDIYKVELISKELKKDETGSTLSYKVCVSLGQTPEKTREPGQNVKKRESHLRSSSCQKINKLNVNENRHIKETNTPDETQEKHFPLLSRVVPAGHLKADKKTLVRSGPIKVNGKTYAQAKLILGRMGALHPANRLAAYVTGRIKPLPQNTSRSLSKTIPSVRETRWSNSAHLIDPSKHKVSHANQNKTAFKMPIPRFPVIPRSPNGVRRTLSSALPNPAAPNPSSLRNPGRVPNAVAPPVSGADTILPASALPPGQQVILQPVAGMTGVNMCQFNGQMIQLVPITPAVPVQLQTSAGTGSAQQEPQTAQITTSTLLQQNPAASQTSSSKPLPFIVPRIHAVPGKTVFTLGSPVAPGLQNGLLGKTGMFSFRICPPSAESKTVSVEQTGNALESAGTASTLLLPGGYRLIKLPMFVNAGVSGPATSAAAECTEKSAEKSKESETTQENSTSCSPADETLQSSVSIKTEPDEDLLSDDAAPVIVKVESCSDSLQTDAGRCGSGSDQPEPEKNSVRIKIEPCDDTDQTRQTDDNQNPKNSGDSSLHVKTEDPGDETITNVNHPETNRSSDRSSSVTDAQQHVREREEMTDTTRVGAGFSCSLFEGRNSSVFAQQSFTAPSEHAHDSAGTRAEHRPEENQNNIEWLWRRKRQASDDPRADSDAEFNESSSAFMYSSDGWTTEDSNDWCSEDDVDIEAFEEYDEKMNISLLRAKARRKKQQADQCQWLLKCKSAAEAAHRPVRFMSDLPLYKRTWRLNQTLRERKQQVELLQSLDSLKRVLGIEEDVTMSTQDLLREARQMIGSLEQHGTSLMAKKRILIRQYSHYQTLISQRSGANATRHASQRPIRSPDALISAAEFCGNSNAAERDSRHYTVVFRWSSVLVCGCGTLSDMEAFTIKSRIKNLLRSPSIKLRKTRSGRIKDSLSNKSMFFLSSQVTLEKVLGITTAGNSGLTCDPCSGTVAYPAGCIVVLLNPATNTQQHLINSSRKAISTLSFSSDGRYLVTGESGHLAAVRVWDVSDGSLVSELQEHKYGVSCVAFSPNGKYIVSVGSQHDMSVNLWAWKKNALIAANKVSSKVTAVSFSEDGAHFVTAGNRHVRFWYLEPSHANQHACPVPLMGRSGLLGELQNNFFCDVACGRGLKSDSTFCITSSGLLCEFNGRRILDRWVRLQTSSARSLAVTEDLIFCACANGTVRVFGSSDLRFICTLPRPHHLGIDVSTVTQASHLFTRTPDGRYPDSVAVTFDPVNRWLSCVYNDHSLYVWDTRDLRKVGKVHSALYHSACVWDLQMFPSDSDGSQTAFGSSDSFLTCSSDSTVRIWSSDGVRCGNVLSNDLHHIFYMDDSTAALLDVEGTAIGGSEKVEGSSADSRSGIRTICISPDGRHLASGDRNGTLRIHDLTCMKELVKAEVHDSEIVCLEYSKPPSGVNLLATASRDRLIHVLDAEEDYALLQTLDEHSSSITSVRFAAAGDGKLRIISCGADKSVYVRTAHRTVRGTEFKRTHHVVRKATPNDMDVDPTCKYAAVGCQDRSIRVINISSGKHKRSFSGSQTEDGSLLKVQIDPSGLFVASSCSDKNISLIDFQTGESLASVFGHSGASDEAHWNPVKDPSADSSASAVASRPRRRWSCRVGSLELMVKSMLELRQLDSLSEAPVRNRSCADRLRDEDRCSTSSLQDWSLRRPRDSAWLVPAGAPEPEGVVLYPDQCPSTNSLSGPSYQIQAPSETIEHEERAEESQSPVSGASMGYGSGGSSPDHRRHDVEPLSSDDESCDGNSRPICDSEGAPHEDVWKRSSETLTDGSDAGSQMRAEGSVSACLHSQKCSSRTDSVFPHQSVRSSAVKPTVGGVGPLMEDAGEPELHAQRRVPQRSHPYLIRASCPVSGTAAGLQKSASAHSLSTDRRSLTPSHLRRERRPFLPKLSLEMDARHPSVTAPSSPQPWDSPTQSRVLRSSHSYMSPTASSMAKICRSASIGDGLHLGGGSCESLSIPAPSSPSCEKSASFLTNAHKALPSKAVRPRVCQRLSGSFAECPSRSASSQNLHADPSTSSSSSTDLQQTASHAERPRAAVKAFSVASDARDDQGLQRRRSSSVILASLPLLLSLPHLSGLLPLCFSPFFSLSSSRPGVSDASVSLEVCRRAAADLCSSVRTATRLYRTLISHDAERSAEQQQMCQLMSDALLHVRSELDSVSGSSGAVRMEEGKETLALLEQYSQLLLRSVERRLHQDT</sequence>
<feature type="region of interest" description="Disordered" evidence="3">
    <location>
        <begin position="1355"/>
        <end position="1382"/>
    </location>
</feature>
<feature type="compositionally biased region" description="Basic and acidic residues" evidence="3">
    <location>
        <begin position="1173"/>
        <end position="1184"/>
    </location>
</feature>
<evidence type="ECO:0000256" key="1">
    <source>
        <dbReference type="ARBA" id="ARBA00022574"/>
    </source>
</evidence>
<dbReference type="Pfam" id="PF24782">
    <property type="entry name" value="WD40_MABP1-WDR62_2nd"/>
    <property type="match status" value="1"/>
</dbReference>
<name>A0A498LUI8_LABRO</name>
<feature type="compositionally biased region" description="Polar residues" evidence="3">
    <location>
        <begin position="2442"/>
        <end position="2459"/>
    </location>
</feature>
<dbReference type="InterPro" id="IPR011047">
    <property type="entry name" value="Quinoprotein_ADH-like_sf"/>
</dbReference>
<evidence type="ECO:0000259" key="6">
    <source>
        <dbReference type="Pfam" id="PF24782"/>
    </source>
</evidence>
<keyword evidence="2" id="KW-0677">Repeat</keyword>
<feature type="compositionally biased region" description="Basic residues" evidence="3">
    <location>
        <begin position="424"/>
        <end position="437"/>
    </location>
</feature>
<evidence type="ECO:0000313" key="8">
    <source>
        <dbReference type="Proteomes" id="UP000290572"/>
    </source>
</evidence>
<feature type="region of interest" description="Disordered" evidence="3">
    <location>
        <begin position="2620"/>
        <end position="2689"/>
    </location>
</feature>
<evidence type="ECO:0000259" key="4">
    <source>
        <dbReference type="Pfam" id="PF16059"/>
    </source>
</evidence>
<dbReference type="Proteomes" id="UP000290572">
    <property type="component" value="Unassembled WGS sequence"/>
</dbReference>
<dbReference type="STRING" id="84645.A0A498LUI8"/>
<feature type="region of interest" description="Disordered" evidence="3">
    <location>
        <begin position="2434"/>
        <end position="2584"/>
    </location>
</feature>
<dbReference type="PANTHER" id="PTHR44813">
    <property type="entry name" value="MITOGEN-ACTIVATED PROTEIN KINASE-BINDING PROTEIN 1"/>
    <property type="match status" value="1"/>
</dbReference>
<dbReference type="PANTHER" id="PTHR44813:SF1">
    <property type="entry name" value="MITOGEN-ACTIVATED PROTEIN KINASE-BINDING PROTEIN 1"/>
    <property type="match status" value="1"/>
</dbReference>
<keyword evidence="7" id="KW-0418">Kinase</keyword>
<feature type="compositionally biased region" description="Polar residues" evidence="3">
    <location>
        <begin position="2666"/>
        <end position="2689"/>
    </location>
</feature>
<feature type="region of interest" description="Disordered" evidence="3">
    <location>
        <begin position="12"/>
        <end position="97"/>
    </location>
</feature>
<accession>A0A498LUI8</accession>
<dbReference type="GO" id="GO:0005737">
    <property type="term" value="C:cytoplasm"/>
    <property type="evidence" value="ECO:0007669"/>
    <property type="project" value="TreeGrafter"/>
</dbReference>
<feature type="region of interest" description="Disordered" evidence="3">
    <location>
        <begin position="1173"/>
        <end position="1203"/>
    </location>
</feature>
<proteinExistence type="predicted"/>
<dbReference type="SMART" id="SM00320">
    <property type="entry name" value="WD40"/>
    <property type="match status" value="11"/>
</dbReference>
<feature type="domain" description="MGA conserved" evidence="4">
    <location>
        <begin position="511"/>
        <end position="548"/>
    </location>
</feature>
<feature type="compositionally biased region" description="Basic residues" evidence="3">
    <location>
        <begin position="370"/>
        <end position="381"/>
    </location>
</feature>
<dbReference type="InterPro" id="IPR036322">
    <property type="entry name" value="WD40_repeat_dom_sf"/>
</dbReference>
<dbReference type="EMBL" id="QBIY01013103">
    <property type="protein sequence ID" value="RXN11851.1"/>
    <property type="molecule type" value="Genomic_DNA"/>
</dbReference>
<feature type="compositionally biased region" description="Basic and acidic residues" evidence="3">
    <location>
        <begin position="1319"/>
        <end position="1329"/>
    </location>
</feature>
<evidence type="ECO:0000313" key="7">
    <source>
        <dbReference type="EMBL" id="RXN11851.1"/>
    </source>
</evidence>
<feature type="domain" description="MABP1/WDR62 first WD40" evidence="5">
    <location>
        <begin position="1688"/>
        <end position="2015"/>
    </location>
</feature>
<dbReference type="InterPro" id="IPR056162">
    <property type="entry name" value="WD40_MABP1-WDR62_2nd"/>
</dbReference>
<feature type="region of interest" description="Disordered" evidence="3">
    <location>
        <begin position="947"/>
        <end position="981"/>
    </location>
</feature>
<dbReference type="Gene3D" id="2.130.10.10">
    <property type="entry name" value="YVTN repeat-like/Quinoprotein amine dehydrogenase"/>
    <property type="match status" value="4"/>
</dbReference>
<feature type="region of interest" description="Disordered" evidence="3">
    <location>
        <begin position="350"/>
        <end position="456"/>
    </location>
</feature>
<dbReference type="SUPFAM" id="SSF50998">
    <property type="entry name" value="Quinoprotein alcohol dehydrogenase-like"/>
    <property type="match status" value="1"/>
</dbReference>
<evidence type="ECO:0000256" key="2">
    <source>
        <dbReference type="ARBA" id="ARBA00022737"/>
    </source>
</evidence>
<reference evidence="7 8" key="1">
    <citation type="submission" date="2018-03" db="EMBL/GenBank/DDBJ databases">
        <title>Draft genome sequence of Rohu Carp (Labeo rohita).</title>
        <authorList>
            <person name="Das P."/>
            <person name="Kushwaha B."/>
            <person name="Joshi C.G."/>
            <person name="Kumar D."/>
            <person name="Nagpure N.S."/>
            <person name="Sahoo L."/>
            <person name="Das S.P."/>
            <person name="Bit A."/>
            <person name="Patnaik S."/>
            <person name="Meher P.K."/>
            <person name="Jayasankar P."/>
            <person name="Koringa P.G."/>
            <person name="Patel N.V."/>
            <person name="Hinsu A.T."/>
            <person name="Kumar R."/>
            <person name="Pandey M."/>
            <person name="Agarwal S."/>
            <person name="Srivastava S."/>
            <person name="Singh M."/>
            <person name="Iquebal M.A."/>
            <person name="Jaiswal S."/>
            <person name="Angadi U.B."/>
            <person name="Kumar N."/>
            <person name="Raza M."/>
            <person name="Shah T.M."/>
            <person name="Rai A."/>
            <person name="Jena J.K."/>
        </authorList>
    </citation>
    <scope>NUCLEOTIDE SEQUENCE [LARGE SCALE GENOMIC DNA]</scope>
    <source>
        <strain evidence="7">DASCIFA01</strain>
        <tissue evidence="7">Testis</tissue>
    </source>
</reference>
<dbReference type="InterPro" id="IPR015943">
    <property type="entry name" value="WD40/YVTN_repeat-like_dom_sf"/>
</dbReference>
<keyword evidence="1" id="KW-0853">WD repeat</keyword>
<comment type="caution">
    <text evidence="7">The sequence shown here is derived from an EMBL/GenBank/DDBJ whole genome shotgun (WGS) entry which is preliminary data.</text>
</comment>
<feature type="compositionally biased region" description="Low complexity" evidence="3">
    <location>
        <begin position="953"/>
        <end position="971"/>
    </location>
</feature>
<feature type="region of interest" description="Disordered" evidence="3">
    <location>
        <begin position="1230"/>
        <end position="1330"/>
    </location>
</feature>
<evidence type="ECO:0000259" key="5">
    <source>
        <dbReference type="Pfam" id="PF24780"/>
    </source>
</evidence>
<dbReference type="Pfam" id="PF24780">
    <property type="entry name" value="WD40_MABP1-WDR62_1st"/>
    <property type="match status" value="1"/>
</dbReference>
<dbReference type="InterPro" id="IPR056161">
    <property type="entry name" value="WD40_MABP1-WDR62_1st"/>
</dbReference>
<feature type="compositionally biased region" description="Basic and acidic residues" evidence="3">
    <location>
        <begin position="2461"/>
        <end position="2470"/>
    </location>
</feature>
<keyword evidence="8" id="KW-1185">Reference proteome</keyword>
<evidence type="ECO:0000256" key="3">
    <source>
        <dbReference type="SAM" id="MobiDB-lite"/>
    </source>
</evidence>
<feature type="region of interest" description="Disordered" evidence="3">
    <location>
        <begin position="775"/>
        <end position="794"/>
    </location>
</feature>
<protein>
    <submittedName>
        <fullName evidence="7">Mitogen-activated kinase-binding 1-like isoform X1</fullName>
    </submittedName>
</protein>
<feature type="region of interest" description="Disordered" evidence="3">
    <location>
        <begin position="168"/>
        <end position="197"/>
    </location>
</feature>
<dbReference type="GO" id="GO:0046330">
    <property type="term" value="P:positive regulation of JNK cascade"/>
    <property type="evidence" value="ECO:0007669"/>
    <property type="project" value="TreeGrafter"/>
</dbReference>
<gene>
    <name evidence="7" type="ORF">ROHU_010375</name>
</gene>
<organism evidence="7 8">
    <name type="scientific">Labeo rohita</name>
    <name type="common">Indian major carp</name>
    <name type="synonym">Cyprinus rohita</name>
    <dbReference type="NCBI Taxonomy" id="84645"/>
    <lineage>
        <taxon>Eukaryota</taxon>
        <taxon>Metazoa</taxon>
        <taxon>Chordata</taxon>
        <taxon>Craniata</taxon>
        <taxon>Vertebrata</taxon>
        <taxon>Euteleostomi</taxon>
        <taxon>Actinopterygii</taxon>
        <taxon>Neopterygii</taxon>
        <taxon>Teleostei</taxon>
        <taxon>Ostariophysi</taxon>
        <taxon>Cypriniformes</taxon>
        <taxon>Cyprinidae</taxon>
        <taxon>Labeoninae</taxon>
        <taxon>Labeonini</taxon>
        <taxon>Labeo</taxon>
    </lineage>
</organism>
<dbReference type="Pfam" id="PF16059">
    <property type="entry name" value="MGA_dom"/>
    <property type="match status" value="1"/>
</dbReference>
<feature type="domain" description="MABP1/WDR62 second WD40" evidence="6">
    <location>
        <begin position="2021"/>
        <end position="2332"/>
    </location>
</feature>
<feature type="compositionally biased region" description="Polar residues" evidence="3">
    <location>
        <begin position="671"/>
        <end position="695"/>
    </location>
</feature>
<feature type="compositionally biased region" description="Basic and acidic residues" evidence="3">
    <location>
        <begin position="1360"/>
        <end position="1376"/>
    </location>
</feature>